<dbReference type="Pfam" id="PF15991">
    <property type="entry name" value="G_path_suppress"/>
    <property type="match status" value="1"/>
</dbReference>
<gene>
    <name evidence="3" type="ORF">Dbus_chr2Rg1928</name>
</gene>
<feature type="region of interest" description="Disordered" evidence="2">
    <location>
        <begin position="141"/>
        <end position="184"/>
    </location>
</feature>
<feature type="compositionally biased region" description="Pro residues" evidence="2">
    <location>
        <begin position="170"/>
        <end position="179"/>
    </location>
</feature>
<protein>
    <submittedName>
        <fullName evidence="3">CG17002</fullName>
    </submittedName>
</protein>
<dbReference type="AlphaFoldDB" id="A0A0M3QVF9"/>
<keyword evidence="4" id="KW-1185">Reference proteome</keyword>
<evidence type="ECO:0000256" key="2">
    <source>
        <dbReference type="SAM" id="MobiDB-lite"/>
    </source>
</evidence>
<keyword evidence="1" id="KW-0175">Coiled coil</keyword>
<dbReference type="OMA" id="HEQQMAR"/>
<reference evidence="3 4" key="1">
    <citation type="submission" date="2015-08" db="EMBL/GenBank/DDBJ databases">
        <title>Ancestral chromatin configuration constrains chromatin evolution on differentiating sex chromosomes in Drosophila.</title>
        <authorList>
            <person name="Zhou Q."/>
            <person name="Bachtrog D."/>
        </authorList>
    </citation>
    <scope>NUCLEOTIDE SEQUENCE [LARGE SCALE GENOMIC DNA]</scope>
    <source>
        <tissue evidence="3">Whole larvae</tissue>
    </source>
</reference>
<organism evidence="3 4">
    <name type="scientific">Drosophila busckii</name>
    <name type="common">Fruit fly</name>
    <dbReference type="NCBI Taxonomy" id="30019"/>
    <lineage>
        <taxon>Eukaryota</taxon>
        <taxon>Metazoa</taxon>
        <taxon>Ecdysozoa</taxon>
        <taxon>Arthropoda</taxon>
        <taxon>Hexapoda</taxon>
        <taxon>Insecta</taxon>
        <taxon>Pterygota</taxon>
        <taxon>Neoptera</taxon>
        <taxon>Endopterygota</taxon>
        <taxon>Diptera</taxon>
        <taxon>Brachycera</taxon>
        <taxon>Muscomorpha</taxon>
        <taxon>Ephydroidea</taxon>
        <taxon>Drosophilidae</taxon>
        <taxon>Drosophila</taxon>
    </lineage>
</organism>
<dbReference type="OrthoDB" id="10038194at2759"/>
<name>A0A0M3QVF9_DROBS</name>
<dbReference type="Proteomes" id="UP000494163">
    <property type="component" value="Chromosome 2R"/>
</dbReference>
<feature type="region of interest" description="Disordered" evidence="2">
    <location>
        <begin position="353"/>
        <end position="408"/>
    </location>
</feature>
<dbReference type="PANTHER" id="PTHR22654:SF2">
    <property type="entry name" value="G PROTEIN PATHWAY SUPPRESSOR 2"/>
    <property type="match status" value="1"/>
</dbReference>
<proteinExistence type="predicted"/>
<evidence type="ECO:0000313" key="3">
    <source>
        <dbReference type="EMBL" id="ALC42349.1"/>
    </source>
</evidence>
<feature type="compositionally biased region" description="Polar residues" evidence="2">
    <location>
        <begin position="141"/>
        <end position="150"/>
    </location>
</feature>
<dbReference type="SMR" id="A0A0M3QVF9"/>
<feature type="coiled-coil region" evidence="1">
    <location>
        <begin position="34"/>
        <end position="95"/>
    </location>
</feature>
<feature type="compositionally biased region" description="Polar residues" evidence="2">
    <location>
        <begin position="353"/>
        <end position="367"/>
    </location>
</feature>
<dbReference type="STRING" id="30019.A0A0M3QVF9"/>
<evidence type="ECO:0000313" key="4">
    <source>
        <dbReference type="Proteomes" id="UP000494163"/>
    </source>
</evidence>
<accession>A0A0M3QVF9</accession>
<feature type="compositionally biased region" description="Polar residues" evidence="2">
    <location>
        <begin position="397"/>
        <end position="408"/>
    </location>
</feature>
<evidence type="ECO:0000256" key="1">
    <source>
        <dbReference type="SAM" id="Coils"/>
    </source>
</evidence>
<dbReference type="InterPro" id="IPR026094">
    <property type="entry name" value="GPS2"/>
</dbReference>
<dbReference type="EMBL" id="CP012524">
    <property type="protein sequence ID" value="ALC42349.1"/>
    <property type="molecule type" value="Genomic_DNA"/>
</dbReference>
<dbReference type="GO" id="GO:0005667">
    <property type="term" value="C:transcription regulator complex"/>
    <property type="evidence" value="ECO:0007669"/>
    <property type="project" value="TreeGrafter"/>
</dbReference>
<dbReference type="GO" id="GO:0003712">
    <property type="term" value="F:transcription coregulator activity"/>
    <property type="evidence" value="ECO:0007669"/>
    <property type="project" value="TreeGrafter"/>
</dbReference>
<sequence>MPPASAVNNNNAAVQAAAAERAEKLRGSLKGFILADRQRRQEEYERQCEELRQRREREARERENNLSLEDTRGQINRLDEQLLDLHQKKHQLLMQLKKVINDDETRKKQNEVFALHQQAMQQAAASVATTQVFLPPVRLQQQQPHHQVSMLQKPAPSGSQSTSVKRGRSPSPPSQPPPQSTHQGYYKSTASFAAQKSSTQYPSTATVFYQSAAAPNNTQHQSDAARLQSIYNYSMPLRQAYHVELQGGSGTSATITKAPSPKAPTMQVLHINLDQPPISQTDLVQVQSSVQSSKPQVTMEKLPERYHIDVKHDGPSHVPPPPPPHLLSEGVIYKPLLSELSLHPSVLQISSSAAQVQNPKSTGSITQGYAPGRGAAAYDQQLTRQQLSSAPPPSSPHGQQLQYSRRLY</sequence>
<dbReference type="GO" id="GO:0006357">
    <property type="term" value="P:regulation of transcription by RNA polymerase II"/>
    <property type="evidence" value="ECO:0007669"/>
    <property type="project" value="TreeGrafter"/>
</dbReference>
<dbReference type="PANTHER" id="PTHR22654">
    <property type="entry name" value="G PROTEIN PATHWAY SUPPRESSOR 2"/>
    <property type="match status" value="1"/>
</dbReference>